<dbReference type="OrthoDB" id="2020426at2759"/>
<dbReference type="Pfam" id="PF00397">
    <property type="entry name" value="WW"/>
    <property type="match status" value="1"/>
</dbReference>
<feature type="compositionally biased region" description="Acidic residues" evidence="1">
    <location>
        <begin position="631"/>
        <end position="640"/>
    </location>
</feature>
<dbReference type="PANTHER" id="PTHR37028:SF4">
    <property type="entry name" value="ALMS MOTIF DOMAIN-CONTAINING PROTEIN"/>
    <property type="match status" value="1"/>
</dbReference>
<dbReference type="Gene3D" id="2.20.70.10">
    <property type="match status" value="1"/>
</dbReference>
<dbReference type="Proteomes" id="UP001165082">
    <property type="component" value="Unassembled WGS sequence"/>
</dbReference>
<feature type="compositionally biased region" description="Basic and acidic residues" evidence="1">
    <location>
        <begin position="650"/>
        <end position="666"/>
    </location>
</feature>
<evidence type="ECO:0000259" key="2">
    <source>
        <dbReference type="PROSITE" id="PS50020"/>
    </source>
</evidence>
<dbReference type="EMBL" id="BRXZ01000159">
    <property type="protein sequence ID" value="GMI06396.1"/>
    <property type="molecule type" value="Genomic_DNA"/>
</dbReference>
<feature type="compositionally biased region" description="Polar residues" evidence="1">
    <location>
        <begin position="59"/>
        <end position="69"/>
    </location>
</feature>
<dbReference type="CDD" id="cd00201">
    <property type="entry name" value="WW"/>
    <property type="match status" value="1"/>
</dbReference>
<dbReference type="SMART" id="SM00456">
    <property type="entry name" value="WW"/>
    <property type="match status" value="1"/>
</dbReference>
<feature type="domain" description="WW" evidence="2">
    <location>
        <begin position="752"/>
        <end position="785"/>
    </location>
</feature>
<feature type="compositionally biased region" description="Acidic residues" evidence="1">
    <location>
        <begin position="725"/>
        <end position="740"/>
    </location>
</feature>
<feature type="compositionally biased region" description="Pro residues" evidence="1">
    <location>
        <begin position="42"/>
        <end position="58"/>
    </location>
</feature>
<evidence type="ECO:0000313" key="4">
    <source>
        <dbReference type="Proteomes" id="UP001165082"/>
    </source>
</evidence>
<organism evidence="3 4">
    <name type="scientific">Triparma retinervis</name>
    <dbReference type="NCBI Taxonomy" id="2557542"/>
    <lineage>
        <taxon>Eukaryota</taxon>
        <taxon>Sar</taxon>
        <taxon>Stramenopiles</taxon>
        <taxon>Ochrophyta</taxon>
        <taxon>Bolidophyceae</taxon>
        <taxon>Parmales</taxon>
        <taxon>Triparmaceae</taxon>
        <taxon>Triparma</taxon>
    </lineage>
</organism>
<dbReference type="PROSITE" id="PS50020">
    <property type="entry name" value="WW_DOMAIN_2"/>
    <property type="match status" value="1"/>
</dbReference>
<feature type="compositionally biased region" description="Polar residues" evidence="1">
    <location>
        <begin position="167"/>
        <end position="178"/>
    </location>
</feature>
<keyword evidence="4" id="KW-1185">Reference proteome</keyword>
<sequence length="816" mass="92278">MRLTVTGASDLLVDAIEHASGLENSLAENMQEIEKMKEQLRNPPPAPPISSSPPPPPSEETTADINNHSTEAKSKKQQQLAEAKREKLRRQKEADEMSQMRKPQINKASAKMVSHNSSIAERSANLQKKKEAKLAKLRKEKEDKELASLSFKPKFVTSNAKAKPRRTNSASSASSIDTGKSKTSDFNSRVTRHLQEKEQNLRIAREREMIQETRECDFKPMIAPKSKKLVEKARKKEAEILINRIQQEAASSPNHQVEDKETVIAALAGDVGARLTMVAKSQQVKKERQQALYEKQLRDTSKPTIDSRSRQIRRPGDVSSRLYNERHKQTATRNQLRVNYDVEAKFDKETGQSLFQPKINTKSTRMAQQRRYHDAIQQTKQKINRGEAVNYSEDGESIVLDYDVAESLINRGREYKSKAEKQKRRDEIKVDNLAAKPKINKTSEIMANKRGTTSQRLNQSIGAVKSSTLTAIEKPSFQPRLIASESHNDDRLKHSFYNNDGSSKRGAGIAQRNEAWLEAKADRARKAREAQKALEDAELTFQPNVKSNKSSSSSVNFSSARDSPSRVAERSLVWQNEKTKKLKQQRMIREEKEMEGHTFAPNLKKAFSHQGEPVQTDGIPSDYPSPSDYRDPEDDGDDGGYYEPSPQGAPHDDYDVSRPTEGDISRKSSIFTNPLGRPAPQQSRRRSVQDALTELDDFMATESSVVADNTHMDISGINNTNYHYEDDEDDETEGLDEDGTGYEYDSPDRQGNGLPPGWLEFLTDEGKTYFHNALTGVTQWEPPQPSNFAVTPAPTRRMFEAEDGREFETDEQWIQR</sequence>
<dbReference type="InterPro" id="IPR001202">
    <property type="entry name" value="WW_dom"/>
</dbReference>
<dbReference type="PROSITE" id="PS01159">
    <property type="entry name" value="WW_DOMAIN_1"/>
    <property type="match status" value="1"/>
</dbReference>
<reference evidence="3" key="1">
    <citation type="submission" date="2022-07" db="EMBL/GenBank/DDBJ databases">
        <title>Genome analysis of Parmales, a sister group of diatoms, reveals the evolutionary specialization of diatoms from phago-mixotrophs to photoautotrophs.</title>
        <authorList>
            <person name="Ban H."/>
            <person name="Sato S."/>
            <person name="Yoshikawa S."/>
            <person name="Kazumasa Y."/>
            <person name="Nakamura Y."/>
            <person name="Ichinomiya M."/>
            <person name="Saitoh K."/>
            <person name="Sato N."/>
            <person name="Blanc-Mathieu R."/>
            <person name="Endo H."/>
            <person name="Kuwata A."/>
            <person name="Ogata H."/>
        </authorList>
    </citation>
    <scope>NUCLEOTIDE SEQUENCE</scope>
</reference>
<feature type="region of interest" description="Disordered" evidence="1">
    <location>
        <begin position="538"/>
        <end position="572"/>
    </location>
</feature>
<protein>
    <recommendedName>
        <fullName evidence="2">WW domain-containing protein</fullName>
    </recommendedName>
</protein>
<accession>A0A9W7CHX5</accession>
<dbReference type="AlphaFoldDB" id="A0A9W7CHX5"/>
<feature type="compositionally biased region" description="Basic and acidic residues" evidence="1">
    <location>
        <begin position="298"/>
        <end position="309"/>
    </location>
</feature>
<name>A0A9W7CHX5_9STRA</name>
<feature type="compositionally biased region" description="Basic and acidic residues" evidence="1">
    <location>
        <begin position="128"/>
        <end position="146"/>
    </location>
</feature>
<gene>
    <name evidence="3" type="ORF">TrRE_jg6802</name>
</gene>
<feature type="region of interest" description="Disordered" evidence="1">
    <location>
        <begin position="720"/>
        <end position="752"/>
    </location>
</feature>
<feature type="region of interest" description="Disordered" evidence="1">
    <location>
        <begin position="28"/>
        <end position="199"/>
    </location>
</feature>
<feature type="region of interest" description="Disordered" evidence="1">
    <location>
        <begin position="609"/>
        <end position="689"/>
    </location>
</feature>
<dbReference type="PANTHER" id="PTHR37028">
    <property type="entry name" value="UNNAMED PRODUCT-RELATED"/>
    <property type="match status" value="1"/>
</dbReference>
<feature type="compositionally biased region" description="Low complexity" evidence="1">
    <location>
        <begin position="544"/>
        <end position="559"/>
    </location>
</feature>
<dbReference type="InterPro" id="IPR036020">
    <property type="entry name" value="WW_dom_sf"/>
</dbReference>
<evidence type="ECO:0000256" key="1">
    <source>
        <dbReference type="SAM" id="MobiDB-lite"/>
    </source>
</evidence>
<evidence type="ECO:0000313" key="3">
    <source>
        <dbReference type="EMBL" id="GMI06396.1"/>
    </source>
</evidence>
<dbReference type="SUPFAM" id="SSF51045">
    <property type="entry name" value="WW domain"/>
    <property type="match status" value="1"/>
</dbReference>
<feature type="region of interest" description="Disordered" evidence="1">
    <location>
        <begin position="298"/>
        <end position="320"/>
    </location>
</feature>
<proteinExistence type="predicted"/>
<comment type="caution">
    <text evidence="3">The sequence shown here is derived from an EMBL/GenBank/DDBJ whole genome shotgun (WGS) entry which is preliminary data.</text>
</comment>